<evidence type="ECO:0000256" key="5">
    <source>
        <dbReference type="ARBA" id="ARBA00023136"/>
    </source>
</evidence>
<dbReference type="CDD" id="cd16688">
    <property type="entry name" value="RING-H2_Vps11"/>
    <property type="match status" value="1"/>
</dbReference>
<proteinExistence type="predicted"/>
<comment type="subcellular location">
    <subcellularLocation>
        <location evidence="1">Membrane</location>
    </subcellularLocation>
</comment>
<evidence type="ECO:0000256" key="7">
    <source>
        <dbReference type="PROSITE-ProRule" id="PRU01006"/>
    </source>
</evidence>
<evidence type="ECO:0000256" key="3">
    <source>
        <dbReference type="ARBA" id="ARBA00022771"/>
    </source>
</evidence>
<dbReference type="InterPro" id="IPR013083">
    <property type="entry name" value="Znf_RING/FYVE/PHD"/>
</dbReference>
<keyword evidence="3 6" id="KW-0863">Zinc-finger</keyword>
<protein>
    <submittedName>
        <fullName evidence="10">Vacuolar protein sorting-associated protein 11, putative</fullName>
    </submittedName>
</protein>
<dbReference type="GO" id="GO:0006886">
    <property type="term" value="P:intracellular protein transport"/>
    <property type="evidence" value="ECO:0007669"/>
    <property type="project" value="UniProtKB-UniRule"/>
</dbReference>
<organism evidence="10 11">
    <name type="scientific">Plasmodium chabaudi adami</name>
    <dbReference type="NCBI Taxonomy" id="5826"/>
    <lineage>
        <taxon>Eukaryota</taxon>
        <taxon>Sar</taxon>
        <taxon>Alveolata</taxon>
        <taxon>Apicomplexa</taxon>
        <taxon>Aconoidasida</taxon>
        <taxon>Haemosporida</taxon>
        <taxon>Plasmodiidae</taxon>
        <taxon>Plasmodium</taxon>
        <taxon>Plasmodium (Vinckeia)</taxon>
    </lineage>
</organism>
<dbReference type="AlphaFoldDB" id="A0A1D3RXC5"/>
<feature type="repeat" description="CHCR" evidence="7">
    <location>
        <begin position="538"/>
        <end position="682"/>
    </location>
</feature>
<evidence type="ECO:0000256" key="1">
    <source>
        <dbReference type="ARBA" id="ARBA00004370"/>
    </source>
</evidence>
<gene>
    <name evidence="10" type="primary">VPS11</name>
    <name evidence="10" type="ORF">PCHDK_000263900</name>
</gene>
<dbReference type="PROSITE" id="PS50089">
    <property type="entry name" value="ZF_RING_2"/>
    <property type="match status" value="1"/>
</dbReference>
<sequence>MFNFRNLLLFNRDQTKDTRGIKHFLNSYEGIYFSLSKKFINVFVDKIHYIDPVNLTSITINTDFIVIDYCFNENHKNLLVLGKAKNVLLCSIYNIRDERYILVKKVQISKNIQNATKTLISKCLSYIITLEKKKVSFYLFNNDYYIVGTEFIEVEEDLFENMYLCKDDIFVIIKKNAIDIYKLIINTSSISYIHIQEISLSITINDSDQNKQDEATNNTKNSEEPLITAYNEQINILYICDNSVNTLYIIDLTNRSLEFILLENKVVNLFTVKFYLIILNEINKKLCLNIYIIYEDIKLLAYNTTINYLITNVAFFNNLIFLIIDQQVNNPDVKVDKLYFYEQLVMKWNGKDSVENIQNIKRGSKDHIINNSYEETAENILHDDIDILKIYNDNVNNNNNEHTSIDRNTLKGIGNNNNNTIKYENDKNYDIFLEKKSDKIKHENNNNNIESKQLSLVDPFQLNKFSTSYRNKIKLILKEKNINEIVNIFKKKKLFLWLIKYSNLNKNYHHSINFPYIHKIYADFLFEKEQYEKAMDYYINTIEFLETATVIQKYLNLDLYEYLSIYLEKLHDLNIFNDEHTMILLSCYKRQYKKKKIISFIKNNKNKINLNKVYKFLLNIGYYNVVLNFSKKNKDHLTYTSILIDKYENYQKCLKYIFKLDIQNICILLFKYGYKFIKYFPDLTISLLKKIIKKYDLNLTIFIPLFLDNNNFLFNFILKFLDQNEKNNLLMQKYETHNSKTHKNKKSKQHHEGHTKDNLENEERNKINNADRMHNKKIEFDIFNDEYDYVLFITVMQILLQKFKQKENNSILTYNIDKLIKNNDKNITYLSVILLSVYNYNKGLLYISNKMKKYDISFLFYTNKIINKFKSEYNQQLKLLKQNELDQNLNVFQELETKFNKNIFNSCLHLLKLNDCAYYNYIFYYLSILNDDQLIIKFIKIIQKKYSFSILNFISILQKYNKNYNCIKKILLTYINEMDEDINDKYRQILTDKKELYKLNKKKYSYKYHFRIIDSTYCYICKDVLSLPVVHFMCNHSYHYYCLNETETCILCRNKDNEKKLLKDKAKNAVTNFDEFFKFLQGSNDKFAFISNYLSYDSISTK</sequence>
<name>A0A1D3RXC5_PLACE</name>
<feature type="compositionally biased region" description="Basic and acidic residues" evidence="8">
    <location>
        <begin position="750"/>
        <end position="766"/>
    </location>
</feature>
<dbReference type="PANTHER" id="PTHR23323">
    <property type="entry name" value="VACUOLAR PROTEIN SORTING-ASSOCIATED PROTEIN"/>
    <property type="match status" value="1"/>
</dbReference>
<evidence type="ECO:0000256" key="2">
    <source>
        <dbReference type="ARBA" id="ARBA00022723"/>
    </source>
</evidence>
<dbReference type="EMBL" id="LT608205">
    <property type="protein sequence ID" value="SCN60770.1"/>
    <property type="molecule type" value="Genomic_DNA"/>
</dbReference>
<evidence type="ECO:0000313" key="11">
    <source>
        <dbReference type="Proteomes" id="UP000195879"/>
    </source>
</evidence>
<dbReference type="Gene3D" id="3.30.40.10">
    <property type="entry name" value="Zinc/RING finger domain, C3HC4 (zinc finger)"/>
    <property type="match status" value="1"/>
</dbReference>
<dbReference type="Proteomes" id="UP000195879">
    <property type="component" value="Chromosome 11"/>
</dbReference>
<feature type="region of interest" description="Disordered" evidence="8">
    <location>
        <begin position="738"/>
        <end position="766"/>
    </location>
</feature>
<dbReference type="GO" id="GO:0005768">
    <property type="term" value="C:endosome"/>
    <property type="evidence" value="ECO:0007669"/>
    <property type="project" value="UniProtKB-ARBA"/>
</dbReference>
<evidence type="ECO:0000259" key="9">
    <source>
        <dbReference type="PROSITE" id="PS50089"/>
    </source>
</evidence>
<accession>A0A1D3RXC5</accession>
<dbReference type="PROSITE" id="PS50236">
    <property type="entry name" value="CHCR"/>
    <property type="match status" value="1"/>
</dbReference>
<evidence type="ECO:0000256" key="4">
    <source>
        <dbReference type="ARBA" id="ARBA00022833"/>
    </source>
</evidence>
<keyword evidence="2" id="KW-0479">Metal-binding</keyword>
<dbReference type="GO" id="GO:0006904">
    <property type="term" value="P:vesicle docking involved in exocytosis"/>
    <property type="evidence" value="ECO:0007669"/>
    <property type="project" value="TreeGrafter"/>
</dbReference>
<dbReference type="PANTHER" id="PTHR23323:SF24">
    <property type="entry name" value="VACUOLAR PROTEIN SORTING-ASSOCIATED PROTEIN 11 HOMOLOG"/>
    <property type="match status" value="1"/>
</dbReference>
<dbReference type="SUPFAM" id="SSF57850">
    <property type="entry name" value="RING/U-box"/>
    <property type="match status" value="1"/>
</dbReference>
<evidence type="ECO:0000313" key="10">
    <source>
        <dbReference type="EMBL" id="SCN60770.1"/>
    </source>
</evidence>
<dbReference type="GO" id="GO:0048284">
    <property type="term" value="P:organelle fusion"/>
    <property type="evidence" value="ECO:0007669"/>
    <property type="project" value="TreeGrafter"/>
</dbReference>
<dbReference type="GO" id="GO:0030897">
    <property type="term" value="C:HOPS complex"/>
    <property type="evidence" value="ECO:0007669"/>
    <property type="project" value="TreeGrafter"/>
</dbReference>
<reference evidence="10 11" key="1">
    <citation type="submission" date="2016-08" db="EMBL/GenBank/DDBJ databases">
        <authorList>
            <consortium name="Pathogen Informatics"/>
        </authorList>
    </citation>
    <scope>NUCLEOTIDE SEQUENCE [LARGE SCALE GENOMIC DNA]</scope>
    <source>
        <strain evidence="10 11">DK</strain>
    </source>
</reference>
<dbReference type="GO" id="GO:0007032">
    <property type="term" value="P:endosome organization"/>
    <property type="evidence" value="ECO:0007669"/>
    <property type="project" value="TreeGrafter"/>
</dbReference>
<dbReference type="GO" id="GO:0030674">
    <property type="term" value="F:protein-macromolecule adaptor activity"/>
    <property type="evidence" value="ECO:0007669"/>
    <property type="project" value="TreeGrafter"/>
</dbReference>
<dbReference type="InterPro" id="IPR001841">
    <property type="entry name" value="Znf_RING"/>
</dbReference>
<keyword evidence="4" id="KW-0862">Zinc</keyword>
<evidence type="ECO:0000256" key="6">
    <source>
        <dbReference type="PROSITE-ProRule" id="PRU00175"/>
    </source>
</evidence>
<dbReference type="GO" id="GO:0008270">
    <property type="term" value="F:zinc ion binding"/>
    <property type="evidence" value="ECO:0007669"/>
    <property type="project" value="UniProtKB-KW"/>
</dbReference>
<feature type="compositionally biased region" description="Basic residues" evidence="8">
    <location>
        <begin position="739"/>
        <end position="749"/>
    </location>
</feature>
<dbReference type="InterPro" id="IPR000547">
    <property type="entry name" value="Clathrin_H-chain/VPS_repeat"/>
</dbReference>
<keyword evidence="5" id="KW-0472">Membrane</keyword>
<dbReference type="GO" id="GO:0007033">
    <property type="term" value="P:vacuole organization"/>
    <property type="evidence" value="ECO:0007669"/>
    <property type="project" value="TreeGrafter"/>
</dbReference>
<evidence type="ECO:0000256" key="8">
    <source>
        <dbReference type="SAM" id="MobiDB-lite"/>
    </source>
</evidence>
<feature type="domain" description="RING-type" evidence="9">
    <location>
        <begin position="1018"/>
        <end position="1053"/>
    </location>
</feature>
<dbReference type="OrthoDB" id="26184at2759"/>